<dbReference type="Pfam" id="PF04055">
    <property type="entry name" value="Radical_SAM"/>
    <property type="match status" value="1"/>
</dbReference>
<dbReference type="InterPro" id="IPR013785">
    <property type="entry name" value="Aldolase_TIM"/>
</dbReference>
<dbReference type="Gene3D" id="3.20.20.70">
    <property type="entry name" value="Aldolase class I"/>
    <property type="match status" value="1"/>
</dbReference>
<dbReference type="GO" id="GO:0004076">
    <property type="term" value="F:biotin synthase activity"/>
    <property type="evidence" value="ECO:0007669"/>
    <property type="project" value="UniProtKB-UniRule"/>
</dbReference>
<evidence type="ECO:0000256" key="2">
    <source>
        <dbReference type="ARBA" id="ARBA00010765"/>
    </source>
</evidence>
<dbReference type="SMART" id="SM00729">
    <property type="entry name" value="Elp3"/>
    <property type="match status" value="1"/>
</dbReference>
<dbReference type="CDD" id="cd01335">
    <property type="entry name" value="Radical_SAM"/>
    <property type="match status" value="1"/>
</dbReference>
<evidence type="ECO:0000313" key="17">
    <source>
        <dbReference type="Proteomes" id="UP000237350"/>
    </source>
</evidence>
<comment type="subunit">
    <text evidence="13">Homodimer.</text>
</comment>
<comment type="caution">
    <text evidence="16">The sequence shown here is derived from an EMBL/GenBank/DDBJ whole genome shotgun (WGS) entry which is preliminary data.</text>
</comment>
<evidence type="ECO:0000313" key="16">
    <source>
        <dbReference type="EMBL" id="POQ98159.1"/>
    </source>
</evidence>
<dbReference type="InterPro" id="IPR002684">
    <property type="entry name" value="Biotin_synth/BioAB"/>
</dbReference>
<sequence>MKPLIEAEQVVSGKSVDDDFLLWILEAEPDRLAEILAGTDLIRRRYFGRTLRLCAIDNGKSGRCSEDCSFCSQSLHATCTIEEYPLRREDQLLRGALAATELPLDRYSVVTSGKGLEGDDLERVIRAFETFPRGSLSWCASLGILPEPALRRLKQAGVSRYHHNLETAESLFPSLCSTHTYQERLDTLRSAQRAGLEICCGGIFGLGESNEQILELAKTLKNLEVDAVPVNFLVPLDGTAAESAPPLSPLACLRILAALRFCMPRTPLIVCGGRRQNLASLEALIFSAGATGLMTGNYLTTPGMEVQRDLAMIAQGGWEAVSG</sequence>
<evidence type="ECO:0000259" key="15">
    <source>
        <dbReference type="PROSITE" id="PS51918"/>
    </source>
</evidence>
<dbReference type="RefSeq" id="WP_103681350.1">
    <property type="nucleotide sequence ID" value="NZ_LPWH01000129.1"/>
</dbReference>
<dbReference type="InterPro" id="IPR024177">
    <property type="entry name" value="Biotin_synthase"/>
</dbReference>
<comment type="cofactor">
    <cofactor evidence="13">
        <name>[2Fe-2S] cluster</name>
        <dbReference type="ChEBI" id="CHEBI:190135"/>
    </cofactor>
    <text evidence="13">Binds 1 [2Fe-2S] cluster. The cluster is coordinated with 3 cysteines and 1 arginine.</text>
</comment>
<keyword evidence="10 13" id="KW-0408">Iron</keyword>
<dbReference type="SFLD" id="SFLDS00029">
    <property type="entry name" value="Radical_SAM"/>
    <property type="match status" value="1"/>
</dbReference>
<dbReference type="GO" id="GO:0051539">
    <property type="term" value="F:4 iron, 4 sulfur cluster binding"/>
    <property type="evidence" value="ECO:0007669"/>
    <property type="project" value="UniProtKB-KW"/>
</dbReference>
<feature type="domain" description="Radical SAM core" evidence="15">
    <location>
        <begin position="46"/>
        <end position="274"/>
    </location>
</feature>
<evidence type="ECO:0000256" key="1">
    <source>
        <dbReference type="ARBA" id="ARBA00004942"/>
    </source>
</evidence>
<dbReference type="PANTHER" id="PTHR22976:SF2">
    <property type="entry name" value="BIOTIN SYNTHASE, MITOCHONDRIAL"/>
    <property type="match status" value="1"/>
</dbReference>
<evidence type="ECO:0000256" key="6">
    <source>
        <dbReference type="ARBA" id="ARBA00022691"/>
    </source>
</evidence>
<dbReference type="EMBL" id="LPWH01000129">
    <property type="protein sequence ID" value="POQ98159.1"/>
    <property type="molecule type" value="Genomic_DNA"/>
</dbReference>
<dbReference type="SFLD" id="SFLDG01060">
    <property type="entry name" value="BATS_domain_containing"/>
    <property type="match status" value="1"/>
</dbReference>
<feature type="binding site" evidence="13 14">
    <location>
        <position position="139"/>
    </location>
    <ligand>
        <name>[2Fe-2S] cluster</name>
        <dbReference type="ChEBI" id="CHEBI:190135"/>
    </ligand>
</feature>
<feature type="binding site" evidence="13 14">
    <location>
        <position position="68"/>
    </location>
    <ligand>
        <name>[4Fe-4S] cluster</name>
        <dbReference type="ChEBI" id="CHEBI:49883"/>
        <note>4Fe-4S-S-AdoMet</note>
    </ligand>
</feature>
<dbReference type="NCBIfam" id="TIGR00433">
    <property type="entry name" value="bioB"/>
    <property type="match status" value="1"/>
</dbReference>
<evidence type="ECO:0000256" key="3">
    <source>
        <dbReference type="ARBA" id="ARBA00012236"/>
    </source>
</evidence>
<proteinExistence type="inferred from homology"/>
<evidence type="ECO:0000256" key="8">
    <source>
        <dbReference type="ARBA" id="ARBA00022723"/>
    </source>
</evidence>
<dbReference type="EC" id="2.8.1.6" evidence="3 13"/>
<evidence type="ECO:0000256" key="14">
    <source>
        <dbReference type="PIRSR" id="PIRSR001619-1"/>
    </source>
</evidence>
<dbReference type="OrthoDB" id="9786826at2"/>
<evidence type="ECO:0000256" key="13">
    <source>
        <dbReference type="HAMAP-Rule" id="MF_01694"/>
    </source>
</evidence>
<feature type="binding site" evidence="13 14">
    <location>
        <position position="108"/>
    </location>
    <ligand>
        <name>[2Fe-2S] cluster</name>
        <dbReference type="ChEBI" id="CHEBI:190135"/>
    </ligand>
</feature>
<comment type="cofactor">
    <cofactor evidence="14">
        <name>[2Fe-2S] cluster</name>
        <dbReference type="ChEBI" id="CHEBI:190135"/>
    </cofactor>
    <text evidence="14">Binds 1 [2Fe-2S] cluster. The cluster is coordinated with 3 cysteines and 1 arginine.</text>
</comment>
<keyword evidence="17" id="KW-1185">Reference proteome</keyword>
<comment type="catalytic activity">
    <reaction evidence="12 13">
        <text>(4R,5S)-dethiobiotin + (sulfur carrier)-SH + 2 reduced [2Fe-2S]-[ferredoxin] + 2 S-adenosyl-L-methionine = (sulfur carrier)-H + biotin + 2 5'-deoxyadenosine + 2 L-methionine + 2 oxidized [2Fe-2S]-[ferredoxin]</text>
        <dbReference type="Rhea" id="RHEA:22060"/>
        <dbReference type="Rhea" id="RHEA-COMP:10000"/>
        <dbReference type="Rhea" id="RHEA-COMP:10001"/>
        <dbReference type="Rhea" id="RHEA-COMP:14737"/>
        <dbReference type="Rhea" id="RHEA-COMP:14739"/>
        <dbReference type="ChEBI" id="CHEBI:17319"/>
        <dbReference type="ChEBI" id="CHEBI:29917"/>
        <dbReference type="ChEBI" id="CHEBI:33737"/>
        <dbReference type="ChEBI" id="CHEBI:33738"/>
        <dbReference type="ChEBI" id="CHEBI:57586"/>
        <dbReference type="ChEBI" id="CHEBI:57844"/>
        <dbReference type="ChEBI" id="CHEBI:59789"/>
        <dbReference type="ChEBI" id="CHEBI:64428"/>
        <dbReference type="ChEBI" id="CHEBI:149473"/>
        <dbReference type="EC" id="2.8.1.6"/>
    </reaction>
</comment>
<dbReference type="InterPro" id="IPR010722">
    <property type="entry name" value="BATS_dom"/>
</dbReference>
<dbReference type="AlphaFoldDB" id="A0A2S4JF82"/>
<dbReference type="Pfam" id="PF06968">
    <property type="entry name" value="BATS"/>
    <property type="match status" value="1"/>
</dbReference>
<dbReference type="GO" id="GO:0005506">
    <property type="term" value="F:iron ion binding"/>
    <property type="evidence" value="ECO:0007669"/>
    <property type="project" value="UniProtKB-UniRule"/>
</dbReference>
<dbReference type="GO" id="GO:0009102">
    <property type="term" value="P:biotin biosynthetic process"/>
    <property type="evidence" value="ECO:0007669"/>
    <property type="project" value="UniProtKB-UniRule"/>
</dbReference>
<evidence type="ECO:0000256" key="7">
    <source>
        <dbReference type="ARBA" id="ARBA00022714"/>
    </source>
</evidence>
<dbReference type="UniPathway" id="UPA00078">
    <property type="reaction ID" value="UER00162"/>
</dbReference>
<reference evidence="17" key="1">
    <citation type="submission" date="2015-12" db="EMBL/GenBank/DDBJ databases">
        <authorList>
            <person name="Lodha T.D."/>
            <person name="Chintalapati S."/>
            <person name="Chintalapati V.R."/>
            <person name="Sravanthi T."/>
        </authorList>
    </citation>
    <scope>NUCLEOTIDE SEQUENCE [LARGE SCALE GENOMIC DNA]</scope>
    <source>
        <strain evidence="17">JC133</strain>
    </source>
</reference>
<evidence type="ECO:0000256" key="9">
    <source>
        <dbReference type="ARBA" id="ARBA00022756"/>
    </source>
</evidence>
<dbReference type="Proteomes" id="UP000237350">
    <property type="component" value="Unassembled WGS sequence"/>
</dbReference>
<dbReference type="InterPro" id="IPR058240">
    <property type="entry name" value="rSAM_sf"/>
</dbReference>
<feature type="binding site" evidence="13 14">
    <location>
        <position position="199"/>
    </location>
    <ligand>
        <name>[2Fe-2S] cluster</name>
        <dbReference type="ChEBI" id="CHEBI:190135"/>
    </ligand>
</feature>
<dbReference type="SUPFAM" id="SSF102114">
    <property type="entry name" value="Radical SAM enzymes"/>
    <property type="match status" value="1"/>
</dbReference>
<dbReference type="InterPro" id="IPR007197">
    <property type="entry name" value="rSAM"/>
</dbReference>
<comment type="pathway">
    <text evidence="1 13">Cofactor biosynthesis; biotin biosynthesis; biotin from 7,8-diaminononanoate: step 2/2.</text>
</comment>
<keyword evidence="11 13" id="KW-0411">Iron-sulfur</keyword>
<comment type="cofactor">
    <cofactor evidence="13 14">
        <name>[4Fe-4S] cluster</name>
        <dbReference type="ChEBI" id="CHEBI:49883"/>
    </cofactor>
    <text evidence="13 14">Binds 1 [4Fe-4S] cluster. The cluster is coordinated with 3 cysteines and an exchangeable S-adenosyl-L-methionine.</text>
</comment>
<protein>
    <recommendedName>
        <fullName evidence="3 13">Biotin synthase</fullName>
        <ecNumber evidence="3 13">2.8.1.6</ecNumber>
    </recommendedName>
</protein>
<dbReference type="HAMAP" id="MF_01694">
    <property type="entry name" value="BioB"/>
    <property type="match status" value="1"/>
</dbReference>
<comment type="function">
    <text evidence="13">Catalyzes the conversion of dethiobiotin (DTB) to biotin by the insertion of a sulfur atom into dethiobiotin via a radical-based mechanism.</text>
</comment>
<evidence type="ECO:0000256" key="4">
    <source>
        <dbReference type="ARBA" id="ARBA00022485"/>
    </source>
</evidence>
<evidence type="ECO:0000256" key="5">
    <source>
        <dbReference type="ARBA" id="ARBA00022679"/>
    </source>
</evidence>
<feature type="binding site" evidence="13 14">
    <location>
        <position position="71"/>
    </location>
    <ligand>
        <name>[4Fe-4S] cluster</name>
        <dbReference type="ChEBI" id="CHEBI:49883"/>
        <note>4Fe-4S-S-AdoMet</note>
    </ligand>
</feature>
<accession>A0A2S4JF82</accession>
<evidence type="ECO:0000256" key="11">
    <source>
        <dbReference type="ARBA" id="ARBA00023014"/>
    </source>
</evidence>
<comment type="similarity">
    <text evidence="2 13">Belongs to the radical SAM superfamily. Biotin synthase family.</text>
</comment>
<keyword evidence="6 13" id="KW-0949">S-adenosyl-L-methionine</keyword>
<keyword evidence="4 13" id="KW-0004">4Fe-4S</keyword>
<gene>
    <name evidence="13" type="primary">bioB</name>
    <name evidence="16" type="ORF">AU468_14480</name>
</gene>
<dbReference type="SFLD" id="SFLDG01278">
    <property type="entry name" value="biotin_synthase_like"/>
    <property type="match status" value="1"/>
</dbReference>
<dbReference type="InterPro" id="IPR006638">
    <property type="entry name" value="Elp3/MiaA/NifB-like_rSAM"/>
</dbReference>
<keyword evidence="7 13" id="KW-0001">2Fe-2S</keyword>
<dbReference type="GO" id="GO:0051537">
    <property type="term" value="F:2 iron, 2 sulfur cluster binding"/>
    <property type="evidence" value="ECO:0007669"/>
    <property type="project" value="UniProtKB-KW"/>
</dbReference>
<comment type="caution">
    <text evidence="13">Lacks conserved residue(s) required for the propagation of feature annotation.</text>
</comment>
<dbReference type="PIRSF" id="PIRSF001619">
    <property type="entry name" value="Biotin_synth"/>
    <property type="match status" value="1"/>
</dbReference>
<name>A0A2S4JF82_9SPIO</name>
<keyword evidence="8 13" id="KW-0479">Metal-binding</keyword>
<evidence type="ECO:0000256" key="12">
    <source>
        <dbReference type="ARBA" id="ARBA00051157"/>
    </source>
</evidence>
<keyword evidence="5 13" id="KW-0808">Transferase</keyword>
<evidence type="ECO:0000256" key="10">
    <source>
        <dbReference type="ARBA" id="ARBA00023004"/>
    </source>
</evidence>
<dbReference type="SMART" id="SM00876">
    <property type="entry name" value="BATS"/>
    <property type="match status" value="1"/>
</dbReference>
<dbReference type="PANTHER" id="PTHR22976">
    <property type="entry name" value="BIOTIN SYNTHASE"/>
    <property type="match status" value="1"/>
</dbReference>
<keyword evidence="9 13" id="KW-0093">Biotin biosynthesis</keyword>
<dbReference type="PROSITE" id="PS51918">
    <property type="entry name" value="RADICAL_SAM"/>
    <property type="match status" value="1"/>
</dbReference>
<organism evidence="16 17">
    <name type="scientific">Alkalispirochaeta sphaeroplastigenens</name>
    <dbReference type="NCBI Taxonomy" id="1187066"/>
    <lineage>
        <taxon>Bacteria</taxon>
        <taxon>Pseudomonadati</taxon>
        <taxon>Spirochaetota</taxon>
        <taxon>Spirochaetia</taxon>
        <taxon>Spirochaetales</taxon>
        <taxon>Spirochaetaceae</taxon>
        <taxon>Alkalispirochaeta</taxon>
    </lineage>
</organism>
<feature type="binding site" evidence="13 14">
    <location>
        <position position="64"/>
    </location>
    <ligand>
        <name>[4Fe-4S] cluster</name>
        <dbReference type="ChEBI" id="CHEBI:49883"/>
        <note>4Fe-4S-S-AdoMet</note>
    </ligand>
</feature>